<organism evidence="6 7">
    <name type="scientific">Sporosarcina siberiensis</name>
    <dbReference type="NCBI Taxonomy" id="1365606"/>
    <lineage>
        <taxon>Bacteria</taxon>
        <taxon>Bacillati</taxon>
        <taxon>Bacillota</taxon>
        <taxon>Bacilli</taxon>
        <taxon>Bacillales</taxon>
        <taxon>Caryophanaceae</taxon>
        <taxon>Sporosarcina</taxon>
    </lineage>
</organism>
<comment type="caution">
    <text evidence="6">The sequence shown here is derived from an EMBL/GenBank/DDBJ whole genome shotgun (WGS) entry which is preliminary data.</text>
</comment>
<dbReference type="SUPFAM" id="SSF46689">
    <property type="entry name" value="Homeodomain-like"/>
    <property type="match status" value="1"/>
</dbReference>
<dbReference type="InterPro" id="IPR023772">
    <property type="entry name" value="DNA-bd_HTH_TetR-type_CS"/>
</dbReference>
<dbReference type="PANTHER" id="PTHR30055">
    <property type="entry name" value="HTH-TYPE TRANSCRIPTIONAL REGULATOR RUTR"/>
    <property type="match status" value="1"/>
</dbReference>
<accession>A0ABW4SL00</accession>
<protein>
    <submittedName>
        <fullName evidence="6">TetR/AcrR family transcriptional regulator</fullName>
    </submittedName>
</protein>
<dbReference type="PANTHER" id="PTHR30055:SF234">
    <property type="entry name" value="HTH-TYPE TRANSCRIPTIONAL REGULATOR BETI"/>
    <property type="match status" value="1"/>
</dbReference>
<keyword evidence="7" id="KW-1185">Reference proteome</keyword>
<dbReference type="RefSeq" id="WP_381539125.1">
    <property type="nucleotide sequence ID" value="NZ_JBHUGI010000034.1"/>
</dbReference>
<feature type="domain" description="HTH tetR-type" evidence="5">
    <location>
        <begin position="1"/>
        <end position="58"/>
    </location>
</feature>
<name>A0ABW4SL00_9BACL</name>
<reference evidence="7" key="1">
    <citation type="journal article" date="2019" name="Int. J. Syst. Evol. Microbiol.">
        <title>The Global Catalogue of Microorganisms (GCM) 10K type strain sequencing project: providing services to taxonomists for standard genome sequencing and annotation.</title>
        <authorList>
            <consortium name="The Broad Institute Genomics Platform"/>
            <consortium name="The Broad Institute Genome Sequencing Center for Infectious Disease"/>
            <person name="Wu L."/>
            <person name="Ma J."/>
        </authorList>
    </citation>
    <scope>NUCLEOTIDE SEQUENCE [LARGE SCALE GENOMIC DNA]</scope>
    <source>
        <strain evidence="7">CGMCC 4.7177</strain>
    </source>
</reference>
<evidence type="ECO:0000313" key="6">
    <source>
        <dbReference type="EMBL" id="MFD1929187.1"/>
    </source>
</evidence>
<sequence length="199" mass="22228">MTGITESAEKVFGIKGFEKATMQDIADEEGIGIATLFRYFPKKDKLIVAVAVNAIGRYFHAFQTIAQLDVSSLEKIDRLFDYFASQLNPENLGYTRLIEAFESYAALQFAPLDDMATYNDAHKEISDVFSSIIEEGKSDGSIRGDIPTGDVLLSIINAFSLFSRKLSLFENIPYLEAEVTPSKQLAIVKSIFIDYLKVR</sequence>
<dbReference type="PROSITE" id="PS01081">
    <property type="entry name" value="HTH_TETR_1"/>
    <property type="match status" value="1"/>
</dbReference>
<keyword evidence="3" id="KW-0804">Transcription</keyword>
<dbReference type="Pfam" id="PF00440">
    <property type="entry name" value="TetR_N"/>
    <property type="match status" value="1"/>
</dbReference>
<evidence type="ECO:0000256" key="4">
    <source>
        <dbReference type="PROSITE-ProRule" id="PRU00335"/>
    </source>
</evidence>
<keyword evidence="1" id="KW-0805">Transcription regulation</keyword>
<evidence type="ECO:0000256" key="3">
    <source>
        <dbReference type="ARBA" id="ARBA00023163"/>
    </source>
</evidence>
<dbReference type="InterPro" id="IPR001647">
    <property type="entry name" value="HTH_TetR"/>
</dbReference>
<feature type="DNA-binding region" description="H-T-H motif" evidence="4">
    <location>
        <begin position="21"/>
        <end position="40"/>
    </location>
</feature>
<keyword evidence="2 4" id="KW-0238">DNA-binding</keyword>
<dbReference type="Gene3D" id="1.10.357.10">
    <property type="entry name" value="Tetracycline Repressor, domain 2"/>
    <property type="match status" value="1"/>
</dbReference>
<dbReference type="EMBL" id="JBHUGI010000034">
    <property type="protein sequence ID" value="MFD1929187.1"/>
    <property type="molecule type" value="Genomic_DNA"/>
</dbReference>
<evidence type="ECO:0000256" key="1">
    <source>
        <dbReference type="ARBA" id="ARBA00023015"/>
    </source>
</evidence>
<gene>
    <name evidence="6" type="ORF">ACFSFY_14185</name>
</gene>
<proteinExistence type="predicted"/>
<dbReference type="PROSITE" id="PS50977">
    <property type="entry name" value="HTH_TETR_2"/>
    <property type="match status" value="1"/>
</dbReference>
<dbReference type="InterPro" id="IPR009057">
    <property type="entry name" value="Homeodomain-like_sf"/>
</dbReference>
<evidence type="ECO:0000313" key="7">
    <source>
        <dbReference type="Proteomes" id="UP001597218"/>
    </source>
</evidence>
<dbReference type="InterPro" id="IPR050109">
    <property type="entry name" value="HTH-type_TetR-like_transc_reg"/>
</dbReference>
<dbReference type="PRINTS" id="PR00455">
    <property type="entry name" value="HTHTETR"/>
</dbReference>
<evidence type="ECO:0000256" key="2">
    <source>
        <dbReference type="ARBA" id="ARBA00023125"/>
    </source>
</evidence>
<evidence type="ECO:0000259" key="5">
    <source>
        <dbReference type="PROSITE" id="PS50977"/>
    </source>
</evidence>
<dbReference type="Proteomes" id="UP001597218">
    <property type="component" value="Unassembled WGS sequence"/>
</dbReference>